<dbReference type="RefSeq" id="WP_071657379.1">
    <property type="nucleotide sequence ID" value="NZ_MLCF01000081.1"/>
</dbReference>
<feature type="binding site" evidence="5">
    <location>
        <position position="376"/>
    </location>
    <ligand>
        <name>Ca(2+)</name>
        <dbReference type="ChEBI" id="CHEBI:29108"/>
    </ligand>
</feature>
<dbReference type="InterPro" id="IPR002692">
    <property type="entry name" value="S45"/>
</dbReference>
<organism evidence="7 8">
    <name type="scientific">Mangrovactinospora gilvigrisea</name>
    <dbReference type="NCBI Taxonomy" id="1428644"/>
    <lineage>
        <taxon>Bacteria</taxon>
        <taxon>Bacillati</taxon>
        <taxon>Actinomycetota</taxon>
        <taxon>Actinomycetes</taxon>
        <taxon>Kitasatosporales</taxon>
        <taxon>Streptomycetaceae</taxon>
        <taxon>Mangrovactinospora</taxon>
    </lineage>
</organism>
<dbReference type="InterPro" id="IPR029055">
    <property type="entry name" value="Ntn_hydrolases_N"/>
</dbReference>
<feature type="binding site" evidence="5">
    <location>
        <position position="379"/>
    </location>
    <ligand>
        <name>Ca(2+)</name>
        <dbReference type="ChEBI" id="CHEBI:29108"/>
    </ligand>
</feature>
<dbReference type="InterPro" id="IPR023343">
    <property type="entry name" value="Penicillin_amidase_dom1"/>
</dbReference>
<proteinExistence type="inferred from homology"/>
<feature type="active site" description="Nucleophile" evidence="4">
    <location>
        <position position="298"/>
    </location>
</feature>
<keyword evidence="8" id="KW-1185">Reference proteome</keyword>
<dbReference type="GO" id="GO:0016811">
    <property type="term" value="F:hydrolase activity, acting on carbon-nitrogen (but not peptide) bonds, in linear amides"/>
    <property type="evidence" value="ECO:0007669"/>
    <property type="project" value="InterPro"/>
</dbReference>
<dbReference type="AlphaFoldDB" id="A0A1J7CAK8"/>
<evidence type="ECO:0000256" key="4">
    <source>
        <dbReference type="PIRSR" id="PIRSR001227-1"/>
    </source>
</evidence>
<dbReference type="CDD" id="cd03747">
    <property type="entry name" value="Ntn_PGA_like"/>
    <property type="match status" value="1"/>
</dbReference>
<dbReference type="PANTHER" id="PTHR34218">
    <property type="entry name" value="PEPTIDASE S45 PENICILLIN AMIDASE"/>
    <property type="match status" value="1"/>
</dbReference>
<feature type="binding site" evidence="5">
    <location>
        <position position="204"/>
    </location>
    <ligand>
        <name>Ca(2+)</name>
        <dbReference type="ChEBI" id="CHEBI:29108"/>
    </ligand>
</feature>
<dbReference type="Proteomes" id="UP000243342">
    <property type="component" value="Unassembled WGS sequence"/>
</dbReference>
<dbReference type="InterPro" id="IPR043146">
    <property type="entry name" value="Penicillin_amidase_N_B-knob"/>
</dbReference>
<dbReference type="PANTHER" id="PTHR34218:SF4">
    <property type="entry name" value="ACYL-HOMOSERINE LACTONE ACYLASE QUIP"/>
    <property type="match status" value="1"/>
</dbReference>
<name>A0A1J7CAK8_9ACTN</name>
<evidence type="ECO:0000256" key="2">
    <source>
        <dbReference type="ARBA" id="ARBA00022801"/>
    </source>
</evidence>
<comment type="caution">
    <text evidence="7">The sequence shown here is derived from an EMBL/GenBank/DDBJ whole genome shotgun (WGS) entry which is preliminary data.</text>
</comment>
<dbReference type="Pfam" id="PF01804">
    <property type="entry name" value="Penicil_amidase"/>
    <property type="match status" value="1"/>
</dbReference>
<keyword evidence="2" id="KW-0378">Hydrolase</keyword>
<dbReference type="STRING" id="1428644.BIV57_14935"/>
<dbReference type="SUPFAM" id="SSF56235">
    <property type="entry name" value="N-terminal nucleophile aminohydrolases (Ntn hydrolases)"/>
    <property type="match status" value="1"/>
</dbReference>
<feature type="region of interest" description="Disordered" evidence="6">
    <location>
        <begin position="422"/>
        <end position="450"/>
    </location>
</feature>
<dbReference type="InterPro" id="IPR014395">
    <property type="entry name" value="Pen/GL7ACA/AHL_acylase"/>
</dbReference>
<evidence type="ECO:0000256" key="1">
    <source>
        <dbReference type="ARBA" id="ARBA00006586"/>
    </source>
</evidence>
<evidence type="ECO:0000313" key="7">
    <source>
        <dbReference type="EMBL" id="OIV36690.1"/>
    </source>
</evidence>
<sequence length="909" mass="99533">MATSRKFRRARLIAILLAVVLVAALAWGGWWSVQTVRASSPQTTGSITLKGLSGPVQVDRDKNGIPQIYASSSADLFRAQGYVQAQDRFYEMDTRRHITSGRLSEMFGSSQVKTDAFLRTMGWHRVAQQEWDHTLSPSTKRYLTAYTAGVNDYLKDHSGAAISMEYKLLDLAGKNYKPQKWSPVDSVAWLKAMAWDLRDNMEDEITRAQLPERLNQSEIDELYPSYPAKRNQPIVTGGGVDSAGAFDPKLSGSSGGTSNAAVNAVQGDAGARSALKGVQKQLDQATKALGSQPSGIGSNSWVVSGDHTTTGKPLLANDPHLSPALPSVWYQMGLHCTTVSASCPFDVTGYTFSGMPGVVIGHNQSITWGLTNSGVDVSDLYLEKIQDDKVLYDGSYVPITQREETIKVAGGKPRTITVRTTRNGPLISDRDDQSADVGRTADVPSGSPDRRDGYAVALKWTALQPGTTMDSVFALDKAQDFAQFRDAAKDFDVPSQNLVYADTKGNIGYQLPGRIPVRGDGDGSVPAPGWDPKYQWKSYIPFKALPWEENPSSGYIVTANQAVVGKDYPYHLTSDWGYGNRSQRITTLLKSKLKNGGLISPDDMASIQMDDRNPLAATLTPYLLKVKIKDSYVSEAQTLLKTWDYDQDPDSAAAAYYNAVWRQLLRITFGEKLPAAVRPEGQCLWVTPADEGSSGVVDDLSGQAKKVRECGQRPADSAEPNGGDRWEEVVRDLLPKADNHWWTTPQTYQGRTIGTAKGRDAVLAEAMKDARYELTAKLGKDISTWSWGRLHKLDLKNQTLGTSGPSFVRYLLNRGPYEMGGGEDTVDATGWNAAAGYEVDLVPSMRMVVDLSDWDKSRYINLTGASGHAYNAHYTDQAAKWQKGELLPWAYTANAVKSATKDKLVLTPN</sequence>
<comment type="similarity">
    <text evidence="1">Belongs to the peptidase S45 family.</text>
</comment>
<accession>A0A1J7CAK8</accession>
<evidence type="ECO:0000256" key="5">
    <source>
        <dbReference type="PIRSR" id="PIRSR001227-2"/>
    </source>
</evidence>
<comment type="cofactor">
    <cofactor evidence="5">
        <name>Ca(2+)</name>
        <dbReference type="ChEBI" id="CHEBI:29108"/>
    </cofactor>
    <text evidence="5">Binds 1 Ca(2+) ion per dimer.</text>
</comment>
<evidence type="ECO:0000313" key="8">
    <source>
        <dbReference type="Proteomes" id="UP000243342"/>
    </source>
</evidence>
<dbReference type="Gene3D" id="3.60.20.10">
    <property type="entry name" value="Glutamine Phosphoribosylpyrophosphate, subunit 1, domain 1"/>
    <property type="match status" value="2"/>
</dbReference>
<dbReference type="EMBL" id="MLCF01000081">
    <property type="protein sequence ID" value="OIV36690.1"/>
    <property type="molecule type" value="Genomic_DNA"/>
</dbReference>
<evidence type="ECO:0000256" key="3">
    <source>
        <dbReference type="ARBA" id="ARBA00023145"/>
    </source>
</evidence>
<keyword evidence="3" id="KW-0865">Zymogen</keyword>
<protein>
    <submittedName>
        <fullName evidence="7">Penicillin acylase family protein</fullName>
    </submittedName>
</protein>
<keyword evidence="5" id="KW-0479">Metal-binding</keyword>
<dbReference type="PIRSF" id="PIRSF001227">
    <property type="entry name" value="Pen_acylase"/>
    <property type="match status" value="1"/>
</dbReference>
<gene>
    <name evidence="7" type="ORF">BIV57_14935</name>
</gene>
<dbReference type="GO" id="GO:0017000">
    <property type="term" value="P:antibiotic biosynthetic process"/>
    <property type="evidence" value="ECO:0007669"/>
    <property type="project" value="InterPro"/>
</dbReference>
<dbReference type="Gene3D" id="1.10.439.10">
    <property type="entry name" value="Penicillin Amidohydrolase, domain 1"/>
    <property type="match status" value="1"/>
</dbReference>
<evidence type="ECO:0000256" key="6">
    <source>
        <dbReference type="SAM" id="MobiDB-lite"/>
    </source>
</evidence>
<reference evidence="7 8" key="1">
    <citation type="submission" date="2016-10" db="EMBL/GenBank/DDBJ databases">
        <title>Genome sequence of Streptomyces gilvigriseus MUSC 26.</title>
        <authorList>
            <person name="Lee L.-H."/>
            <person name="Ser H.-L."/>
        </authorList>
    </citation>
    <scope>NUCLEOTIDE SEQUENCE [LARGE SCALE GENOMIC DNA]</scope>
    <source>
        <strain evidence="7 8">MUSC 26</strain>
    </source>
</reference>
<dbReference type="GO" id="GO:0046872">
    <property type="term" value="F:metal ion binding"/>
    <property type="evidence" value="ECO:0007669"/>
    <property type="project" value="UniProtKB-KW"/>
</dbReference>
<keyword evidence="5" id="KW-0106">Calcium</keyword>
<dbReference type="Gene3D" id="2.30.120.10">
    <property type="match status" value="1"/>
</dbReference>